<dbReference type="EMBL" id="BGPR01210701">
    <property type="protein sequence ID" value="GBN41057.1"/>
    <property type="molecule type" value="Genomic_DNA"/>
</dbReference>
<feature type="transmembrane region" description="Helical" evidence="1">
    <location>
        <begin position="12"/>
        <end position="29"/>
    </location>
</feature>
<name>A0A4Y2NSP7_ARAVE</name>
<keyword evidence="3" id="KW-1185">Reference proteome</keyword>
<comment type="caution">
    <text evidence="2">The sequence shown here is derived from an EMBL/GenBank/DDBJ whole genome shotgun (WGS) entry which is preliminary data.</text>
</comment>
<evidence type="ECO:0000256" key="1">
    <source>
        <dbReference type="SAM" id="Phobius"/>
    </source>
</evidence>
<accession>A0A4Y2NSP7</accession>
<gene>
    <name evidence="2" type="ORF">AVEN_61666_1</name>
</gene>
<dbReference type="AlphaFoldDB" id="A0A4Y2NSP7"/>
<keyword evidence="1" id="KW-0472">Membrane</keyword>
<organism evidence="2 3">
    <name type="scientific">Araneus ventricosus</name>
    <name type="common">Orbweaver spider</name>
    <name type="synonym">Epeira ventricosa</name>
    <dbReference type="NCBI Taxonomy" id="182803"/>
    <lineage>
        <taxon>Eukaryota</taxon>
        <taxon>Metazoa</taxon>
        <taxon>Ecdysozoa</taxon>
        <taxon>Arthropoda</taxon>
        <taxon>Chelicerata</taxon>
        <taxon>Arachnida</taxon>
        <taxon>Araneae</taxon>
        <taxon>Araneomorphae</taxon>
        <taxon>Entelegynae</taxon>
        <taxon>Araneoidea</taxon>
        <taxon>Araneidae</taxon>
        <taxon>Araneus</taxon>
    </lineage>
</organism>
<sequence>MGMNSHRISNRVLTSLEGTAAVVWLYLSYPQGRDVPLMGGLGVWVGDGYFVTNHSTRIITATTALVMIVLLGAHGLRVLHLRYIAVFYRRA</sequence>
<evidence type="ECO:0000313" key="2">
    <source>
        <dbReference type="EMBL" id="GBN41057.1"/>
    </source>
</evidence>
<keyword evidence="1" id="KW-0812">Transmembrane</keyword>
<reference evidence="2 3" key="1">
    <citation type="journal article" date="2019" name="Sci. Rep.">
        <title>Orb-weaving spider Araneus ventricosus genome elucidates the spidroin gene catalogue.</title>
        <authorList>
            <person name="Kono N."/>
            <person name="Nakamura H."/>
            <person name="Ohtoshi R."/>
            <person name="Moran D.A.P."/>
            <person name="Shinohara A."/>
            <person name="Yoshida Y."/>
            <person name="Fujiwara M."/>
            <person name="Mori M."/>
            <person name="Tomita M."/>
            <person name="Arakawa K."/>
        </authorList>
    </citation>
    <scope>NUCLEOTIDE SEQUENCE [LARGE SCALE GENOMIC DNA]</scope>
</reference>
<keyword evidence="1" id="KW-1133">Transmembrane helix</keyword>
<evidence type="ECO:0000313" key="3">
    <source>
        <dbReference type="Proteomes" id="UP000499080"/>
    </source>
</evidence>
<protein>
    <submittedName>
        <fullName evidence="2">Uncharacterized protein</fullName>
    </submittedName>
</protein>
<dbReference type="Proteomes" id="UP000499080">
    <property type="component" value="Unassembled WGS sequence"/>
</dbReference>
<feature type="transmembrane region" description="Helical" evidence="1">
    <location>
        <begin position="58"/>
        <end position="79"/>
    </location>
</feature>
<proteinExistence type="predicted"/>